<feature type="transmembrane region" description="Helical" evidence="2">
    <location>
        <begin position="43"/>
        <end position="64"/>
    </location>
</feature>
<evidence type="ECO:0000256" key="1">
    <source>
        <dbReference type="SAM" id="MobiDB-lite"/>
    </source>
</evidence>
<dbReference type="AlphaFoldDB" id="A0A934I665"/>
<sequence>MNHELRRSLTDLADTGAGQVAPPETMIRTSLDRLTARRRRRRPAVVAGATAAAVVLAGSGAWAVQRLVEDRVEDAVVANVPDLIGMPGGGFNPRAYCGAPESSLPEQTATDLTLDHVTEIPETSPSDPNHSRFLGDLLLENGTSTAHGIVRGTYPGYFLLEAGVVVATPAPPTANAPGFGLESTPAGGSTDVRWTLLPCGDDPRADIAPGEYTAYGLAAVQGVKDKESYEILVGGPWLVDVPTIEDPVLATADPDVAAPWCGAVVPDAARTGDGSLAISTDDLPETARTGDLISFGASLTNTSPDQLVGTAQTPVSVVAVRDGVVVGTQHGQIPSTLGTYSLDGFDLRPWDPTESVSMLPSASTTTEVYLWLEACDPAEDGSSVSGSPTRLPAGDYEVWATYDHQINTRTPVAADGTPGEAVAADELVSVVTRVGDITVEPVPVLGEDDAED</sequence>
<dbReference type="EMBL" id="JAEINH010000013">
    <property type="protein sequence ID" value="MBI9115998.1"/>
    <property type="molecule type" value="Genomic_DNA"/>
</dbReference>
<keyword evidence="4" id="KW-1185">Reference proteome</keyword>
<evidence type="ECO:0000313" key="4">
    <source>
        <dbReference type="Proteomes" id="UP000602087"/>
    </source>
</evidence>
<name>A0A934I665_9MICO</name>
<evidence type="ECO:0000313" key="3">
    <source>
        <dbReference type="EMBL" id="MBI9115998.1"/>
    </source>
</evidence>
<evidence type="ECO:0000256" key="2">
    <source>
        <dbReference type="SAM" id="Phobius"/>
    </source>
</evidence>
<feature type="region of interest" description="Disordered" evidence="1">
    <location>
        <begin position="1"/>
        <end position="23"/>
    </location>
</feature>
<keyword evidence="2" id="KW-1133">Transmembrane helix</keyword>
<accession>A0A934I665</accession>
<keyword evidence="2" id="KW-0812">Transmembrane</keyword>
<proteinExistence type="predicted"/>
<dbReference type="RefSeq" id="WP_198734567.1">
    <property type="nucleotide sequence ID" value="NZ_JAEINH010000013.1"/>
</dbReference>
<organism evidence="3 4">
    <name type="scientific">Sanguibacter suaedae</name>
    <dbReference type="NCBI Taxonomy" id="2795737"/>
    <lineage>
        <taxon>Bacteria</taxon>
        <taxon>Bacillati</taxon>
        <taxon>Actinomycetota</taxon>
        <taxon>Actinomycetes</taxon>
        <taxon>Micrococcales</taxon>
        <taxon>Sanguibacteraceae</taxon>
        <taxon>Sanguibacter</taxon>
    </lineage>
</organism>
<keyword evidence="2" id="KW-0472">Membrane</keyword>
<gene>
    <name evidence="3" type="ORF">JAV76_13340</name>
</gene>
<dbReference type="Proteomes" id="UP000602087">
    <property type="component" value="Unassembled WGS sequence"/>
</dbReference>
<protein>
    <submittedName>
        <fullName evidence="3">Uncharacterized protein</fullName>
    </submittedName>
</protein>
<reference evidence="3" key="1">
    <citation type="submission" date="2020-12" db="EMBL/GenBank/DDBJ databases">
        <title>Sanguibacter suaedae sp. nov., isolated from Suaeda aralocaspica.</title>
        <authorList>
            <person name="Ma Q."/>
        </authorList>
    </citation>
    <scope>NUCLEOTIDE SEQUENCE</scope>
    <source>
        <strain evidence="3">YZGR15</strain>
    </source>
</reference>
<comment type="caution">
    <text evidence="3">The sequence shown here is derived from an EMBL/GenBank/DDBJ whole genome shotgun (WGS) entry which is preliminary data.</text>
</comment>